<dbReference type="Gene3D" id="3.40.50.720">
    <property type="entry name" value="NAD(P)-binding Rossmann-like Domain"/>
    <property type="match status" value="1"/>
</dbReference>
<dbReference type="InterPro" id="IPR055280">
    <property type="entry name" value="TIC32"/>
</dbReference>
<feature type="domain" description="RNase H type-1" evidence="1">
    <location>
        <begin position="103"/>
        <end position="213"/>
    </location>
</feature>
<dbReference type="GO" id="GO:0003676">
    <property type="term" value="F:nucleic acid binding"/>
    <property type="evidence" value="ECO:0007669"/>
    <property type="project" value="InterPro"/>
</dbReference>
<dbReference type="SUPFAM" id="SSF51735">
    <property type="entry name" value="NAD(P)-binding Rossmann-fold domains"/>
    <property type="match status" value="1"/>
</dbReference>
<dbReference type="EMBL" id="OIVN01005746">
    <property type="protein sequence ID" value="SPD23849.1"/>
    <property type="molecule type" value="Genomic_DNA"/>
</dbReference>
<evidence type="ECO:0000259" key="1">
    <source>
        <dbReference type="Pfam" id="PF13456"/>
    </source>
</evidence>
<dbReference type="Pfam" id="PF13456">
    <property type="entry name" value="RVT_3"/>
    <property type="match status" value="1"/>
</dbReference>
<dbReference type="InterPro" id="IPR036291">
    <property type="entry name" value="NAD(P)-bd_dom_sf"/>
</dbReference>
<accession>A0A2N9IIE5</accession>
<sequence>MELLQTRLSLDDALFFCCQAYFIWEQRNKVVFESWVHNPIMVVLRAKNLFMDYSAGCSSGGMSGRNDNGVAVVVSEPWKAPMAGWYKINWAVHRNAESGSWWSGILVRNHEGQVMAAKVGLLPSFPRGFGPGIGAVIQVLSFGLEMGFLDVIIEGPSSFFSPDAISKRQQQIECSVKDDWVDDIGFLQQRFRSGMFSSSPQKSNKAAVALAKMGSCSAVDKIQLLTFKATISDLKFSKRKTKFERMWPFNRKGPSGFSSSSTAEEVTQGIDGTGLTAIVTGASSGIGTETTRVLALRGVHVIMGVRNMVAGKDAKEAIVKKIPTAKVDAMELDLSSMASVRKFASEFNSSGLPLNILMSGNTILALLPRHHRTTVCYESHRYSSFAAYGQSKLANVLHANELARAFKSFRQLYKLDFIDWYDVYDF</sequence>
<reference evidence="2" key="1">
    <citation type="submission" date="2018-02" db="EMBL/GenBank/DDBJ databases">
        <authorList>
            <person name="Cohen D.B."/>
            <person name="Kent A.D."/>
        </authorList>
    </citation>
    <scope>NUCLEOTIDE SEQUENCE</scope>
</reference>
<protein>
    <recommendedName>
        <fullName evidence="1">RNase H type-1 domain-containing protein</fullName>
    </recommendedName>
</protein>
<proteinExistence type="predicted"/>
<dbReference type="Pfam" id="PF00106">
    <property type="entry name" value="adh_short"/>
    <property type="match status" value="1"/>
</dbReference>
<dbReference type="GO" id="GO:0004523">
    <property type="term" value="F:RNA-DNA hybrid ribonuclease activity"/>
    <property type="evidence" value="ECO:0007669"/>
    <property type="project" value="InterPro"/>
</dbReference>
<organism evidence="2">
    <name type="scientific">Fagus sylvatica</name>
    <name type="common">Beechnut</name>
    <dbReference type="NCBI Taxonomy" id="28930"/>
    <lineage>
        <taxon>Eukaryota</taxon>
        <taxon>Viridiplantae</taxon>
        <taxon>Streptophyta</taxon>
        <taxon>Embryophyta</taxon>
        <taxon>Tracheophyta</taxon>
        <taxon>Spermatophyta</taxon>
        <taxon>Magnoliopsida</taxon>
        <taxon>eudicotyledons</taxon>
        <taxon>Gunneridae</taxon>
        <taxon>Pentapetalae</taxon>
        <taxon>rosids</taxon>
        <taxon>fabids</taxon>
        <taxon>Fagales</taxon>
        <taxon>Fagaceae</taxon>
        <taxon>Fagus</taxon>
    </lineage>
</organism>
<gene>
    <name evidence="2" type="ORF">FSB_LOCUS51731</name>
</gene>
<name>A0A2N9IIE5_FAGSY</name>
<dbReference type="PANTHER" id="PTHR48476:SF1">
    <property type="entry name" value="SHORT-CHAIN DEHYDROGENASE TIC 32, CHLOROPLASTIC-LIKE"/>
    <property type="match status" value="1"/>
</dbReference>
<dbReference type="AlphaFoldDB" id="A0A2N9IIE5"/>
<evidence type="ECO:0000313" key="2">
    <source>
        <dbReference type="EMBL" id="SPD23849.1"/>
    </source>
</evidence>
<dbReference type="PANTHER" id="PTHR48476">
    <property type="entry name" value="SHORT-CHAIN DEHYDROGENASE TIC 32, CHLOROPLASTIC-LIKE"/>
    <property type="match status" value="1"/>
</dbReference>
<dbReference type="InterPro" id="IPR002347">
    <property type="entry name" value="SDR_fam"/>
</dbReference>
<dbReference type="InterPro" id="IPR002156">
    <property type="entry name" value="RNaseH_domain"/>
</dbReference>